<evidence type="ECO:0000256" key="1">
    <source>
        <dbReference type="SAM" id="SignalP"/>
    </source>
</evidence>
<reference evidence="3 4" key="1">
    <citation type="submission" date="2024-01" db="EMBL/GenBank/DDBJ databases">
        <title>The genomes of 5 underutilized Papilionoideae crops provide insights into root nodulation and disease resistanc.</title>
        <authorList>
            <person name="Jiang F."/>
        </authorList>
    </citation>
    <scope>NUCLEOTIDE SEQUENCE [LARGE SCALE GENOMIC DNA]</scope>
    <source>
        <strain evidence="3">JINMINGXINNONG_FW02</strain>
        <tissue evidence="3">Leaves</tissue>
    </source>
</reference>
<gene>
    <name evidence="3" type="ORF">VNO80_08001</name>
</gene>
<dbReference type="SUPFAM" id="SSF55681">
    <property type="entry name" value="Class II aaRS and biotin synthetases"/>
    <property type="match status" value="1"/>
</dbReference>
<evidence type="ECO:0000313" key="3">
    <source>
        <dbReference type="EMBL" id="KAK7374570.1"/>
    </source>
</evidence>
<dbReference type="FunFam" id="3.30.930.10:FF:000077">
    <property type="entry name" value="Putative lipoate-protein ligase A"/>
    <property type="match status" value="1"/>
</dbReference>
<accession>A0AAN9RFU7</accession>
<dbReference type="CDD" id="cd16443">
    <property type="entry name" value="LplA"/>
    <property type="match status" value="1"/>
</dbReference>
<dbReference type="PANTHER" id="PTHR43506:SF1">
    <property type="entry name" value="BPL_LPL CATALYTIC DOMAIN-CONTAINING PROTEIN"/>
    <property type="match status" value="1"/>
</dbReference>
<keyword evidence="1" id="KW-0732">Signal</keyword>
<feature type="chain" id="PRO_5042856234" description="BPL/LPL catalytic domain-containing protein" evidence="1">
    <location>
        <begin position="22"/>
        <end position="335"/>
    </location>
</feature>
<keyword evidence="4" id="KW-1185">Reference proteome</keyword>
<dbReference type="InterPro" id="IPR004143">
    <property type="entry name" value="BPL_LPL_catalytic"/>
</dbReference>
<comment type="caution">
    <text evidence="3">The sequence shown here is derived from an EMBL/GenBank/DDBJ whole genome shotgun (WGS) entry which is preliminary data.</text>
</comment>
<evidence type="ECO:0000313" key="4">
    <source>
        <dbReference type="Proteomes" id="UP001374584"/>
    </source>
</evidence>
<dbReference type="PROSITE" id="PS51733">
    <property type="entry name" value="BPL_LPL_CATALYTIC"/>
    <property type="match status" value="1"/>
</dbReference>
<dbReference type="Proteomes" id="UP001374584">
    <property type="component" value="Unassembled WGS sequence"/>
</dbReference>
<feature type="signal peptide" evidence="1">
    <location>
        <begin position="1"/>
        <end position="21"/>
    </location>
</feature>
<dbReference type="AlphaFoldDB" id="A0AAN9RFU7"/>
<dbReference type="Gene3D" id="3.30.930.10">
    <property type="entry name" value="Bira Bifunctional Protein, Domain 2"/>
    <property type="match status" value="1"/>
</dbReference>
<dbReference type="PANTHER" id="PTHR43506">
    <property type="entry name" value="BIOTIN/LIPOATE A/B PROTEIN LIGASE FAMILY"/>
    <property type="match status" value="1"/>
</dbReference>
<dbReference type="Pfam" id="PF21948">
    <property type="entry name" value="LplA-B_cat"/>
    <property type="match status" value="1"/>
</dbReference>
<feature type="domain" description="BPL/LPL catalytic" evidence="2">
    <location>
        <begin position="115"/>
        <end position="301"/>
    </location>
</feature>
<name>A0AAN9RFU7_PHACN</name>
<sequence>MFLCLRFQIPVVTILIVFADALEPPTLLPDEPKKPLTAPSHSSHLKFKRRIAEESSRIPLICFSLSFITRIKAPIMAVMGKAKEAGLPLMKLIKLRGMPILQQLHLEERLLRTSSDNWCLINDGTNSPAIVMGLSGKLSELVKVKPVLQDRIPIIKRFTGGGTVVVDHDTLFVTLICNKDAVSNVQPFPRSIMSWSGLLYSEVFKGLDDFHLRENDYVFGDRKFGGNAQSITKNRWIHHTSFLWDYEVKNMSYLKLPAKAPQYRLTRSHMDFICRMKEYLPRSEFIERTIKALGSQFSVKSISLESIDVPSVSEYVHTTKLLTEQEIQETCTVQT</sequence>
<dbReference type="InterPro" id="IPR053264">
    <property type="entry name" value="Lipoate-ligase_2_inactive"/>
</dbReference>
<organism evidence="3 4">
    <name type="scientific">Phaseolus coccineus</name>
    <name type="common">Scarlet runner bean</name>
    <name type="synonym">Phaseolus multiflorus</name>
    <dbReference type="NCBI Taxonomy" id="3886"/>
    <lineage>
        <taxon>Eukaryota</taxon>
        <taxon>Viridiplantae</taxon>
        <taxon>Streptophyta</taxon>
        <taxon>Embryophyta</taxon>
        <taxon>Tracheophyta</taxon>
        <taxon>Spermatophyta</taxon>
        <taxon>Magnoliopsida</taxon>
        <taxon>eudicotyledons</taxon>
        <taxon>Gunneridae</taxon>
        <taxon>Pentapetalae</taxon>
        <taxon>rosids</taxon>
        <taxon>fabids</taxon>
        <taxon>Fabales</taxon>
        <taxon>Fabaceae</taxon>
        <taxon>Papilionoideae</taxon>
        <taxon>50 kb inversion clade</taxon>
        <taxon>NPAAA clade</taxon>
        <taxon>indigoferoid/millettioid clade</taxon>
        <taxon>Phaseoleae</taxon>
        <taxon>Phaseolus</taxon>
    </lineage>
</organism>
<dbReference type="InterPro" id="IPR045864">
    <property type="entry name" value="aa-tRNA-synth_II/BPL/LPL"/>
</dbReference>
<protein>
    <recommendedName>
        <fullName evidence="2">BPL/LPL catalytic domain-containing protein</fullName>
    </recommendedName>
</protein>
<dbReference type="EMBL" id="JAYMYR010000003">
    <property type="protein sequence ID" value="KAK7374570.1"/>
    <property type="molecule type" value="Genomic_DNA"/>
</dbReference>
<evidence type="ECO:0000259" key="2">
    <source>
        <dbReference type="PROSITE" id="PS51733"/>
    </source>
</evidence>
<proteinExistence type="predicted"/>